<keyword evidence="3" id="KW-1185">Reference proteome</keyword>
<dbReference type="Proteomes" id="UP000019141">
    <property type="component" value="Unassembled WGS sequence"/>
</dbReference>
<proteinExistence type="predicted"/>
<accession>W4L3K2</accession>
<reference evidence="2 3" key="1">
    <citation type="journal article" date="2014" name="Nature">
        <title>An environmental bacterial taxon with a large and distinct metabolic repertoire.</title>
        <authorList>
            <person name="Wilson M.C."/>
            <person name="Mori T."/>
            <person name="Ruckert C."/>
            <person name="Uria A.R."/>
            <person name="Helf M.J."/>
            <person name="Takada K."/>
            <person name="Gernert C."/>
            <person name="Steffens U.A."/>
            <person name="Heycke N."/>
            <person name="Schmitt S."/>
            <person name="Rinke C."/>
            <person name="Helfrich E.J."/>
            <person name="Brachmann A.O."/>
            <person name="Gurgui C."/>
            <person name="Wakimoto T."/>
            <person name="Kracht M."/>
            <person name="Crusemann M."/>
            <person name="Hentschel U."/>
            <person name="Abe I."/>
            <person name="Matsunaga S."/>
            <person name="Kalinowski J."/>
            <person name="Takeyama H."/>
            <person name="Piel J."/>
        </authorList>
    </citation>
    <scope>NUCLEOTIDE SEQUENCE [LARGE SCALE GENOMIC DNA]</scope>
    <source>
        <strain evidence="3">TSY1</strain>
    </source>
</reference>
<dbReference type="PANTHER" id="PTHR46361">
    <property type="entry name" value="ELECTRON CARRIER/ PROTEIN DISULFIDE OXIDOREDUCTASE"/>
    <property type="match status" value="1"/>
</dbReference>
<name>W4L3K2_ENTF1</name>
<feature type="domain" description="DUF547" evidence="1">
    <location>
        <begin position="76"/>
        <end position="116"/>
    </location>
</feature>
<evidence type="ECO:0000313" key="2">
    <source>
        <dbReference type="EMBL" id="ETW92250.1"/>
    </source>
</evidence>
<gene>
    <name evidence="2" type="ORF">ETSY1_44465</name>
</gene>
<evidence type="ECO:0000259" key="1">
    <source>
        <dbReference type="Pfam" id="PF04784"/>
    </source>
</evidence>
<comment type="caution">
    <text evidence="2">The sequence shown here is derived from an EMBL/GenBank/DDBJ whole genome shotgun (WGS) entry which is preliminary data.</text>
</comment>
<feature type="non-terminal residue" evidence="2">
    <location>
        <position position="122"/>
    </location>
</feature>
<dbReference type="Pfam" id="PF04784">
    <property type="entry name" value="DUF547"/>
    <property type="match status" value="1"/>
</dbReference>
<dbReference type="EMBL" id="AZHW01001571">
    <property type="protein sequence ID" value="ETW92250.1"/>
    <property type="molecule type" value="Genomic_DNA"/>
</dbReference>
<organism evidence="2 3">
    <name type="scientific">Entotheonella factor</name>
    <dbReference type="NCBI Taxonomy" id="1429438"/>
    <lineage>
        <taxon>Bacteria</taxon>
        <taxon>Pseudomonadati</taxon>
        <taxon>Nitrospinota/Tectimicrobiota group</taxon>
        <taxon>Candidatus Tectimicrobiota</taxon>
        <taxon>Candidatus Entotheonellia</taxon>
        <taxon>Candidatus Entotheonellales</taxon>
        <taxon>Candidatus Entotheonellaceae</taxon>
        <taxon>Candidatus Entotheonella</taxon>
    </lineage>
</organism>
<dbReference type="InterPro" id="IPR006869">
    <property type="entry name" value="DUF547"/>
</dbReference>
<evidence type="ECO:0000313" key="3">
    <source>
        <dbReference type="Proteomes" id="UP000019141"/>
    </source>
</evidence>
<dbReference type="AlphaFoldDB" id="W4L3K2"/>
<sequence length="122" mass="13693">MKPVILNDRSAHCSPMSAEALYTALISKMNELKGECYDPNGGGVDYQQLRLSEAFQEYRQIANALGAIRLDDICAPEQKLAFWINIYNALVVHGIAELGIERSVRDVRSFFTRVCYDNSSCL</sequence>
<dbReference type="PANTHER" id="PTHR46361:SF3">
    <property type="entry name" value="ELECTRON CARRIER_ PROTEIN DISULFIDE OXIDOREDUCTASE"/>
    <property type="match status" value="1"/>
</dbReference>
<protein>
    <recommendedName>
        <fullName evidence="1">DUF547 domain-containing protein</fullName>
    </recommendedName>
</protein>
<dbReference type="HOGENOM" id="CLU_2031439_0_0_7"/>